<evidence type="ECO:0000256" key="8">
    <source>
        <dbReference type="ARBA" id="ARBA00023224"/>
    </source>
</evidence>
<dbReference type="GO" id="GO:0043005">
    <property type="term" value="C:neuron projection"/>
    <property type="evidence" value="ECO:0007669"/>
    <property type="project" value="TreeGrafter"/>
</dbReference>
<dbReference type="PROSITE" id="PS50262">
    <property type="entry name" value="G_PROTEIN_RECEP_F1_2"/>
    <property type="match status" value="1"/>
</dbReference>
<dbReference type="GO" id="GO:0005886">
    <property type="term" value="C:plasma membrane"/>
    <property type="evidence" value="ECO:0007669"/>
    <property type="project" value="TreeGrafter"/>
</dbReference>
<dbReference type="InterPro" id="IPR000611">
    <property type="entry name" value="NPY_rcpt"/>
</dbReference>
<evidence type="ECO:0000256" key="7">
    <source>
        <dbReference type="ARBA" id="ARBA00023170"/>
    </source>
</evidence>
<evidence type="ECO:0000256" key="1">
    <source>
        <dbReference type="ARBA" id="ARBA00004141"/>
    </source>
</evidence>
<evidence type="ECO:0000256" key="2">
    <source>
        <dbReference type="ARBA" id="ARBA00010663"/>
    </source>
</evidence>
<gene>
    <name evidence="11" type="primary">npyr-10</name>
</gene>
<feature type="transmembrane region" description="Helical" evidence="9">
    <location>
        <begin position="17"/>
        <end position="41"/>
    </location>
</feature>
<dbReference type="CDD" id="cd15203">
    <property type="entry name" value="7tmA_NPYR-like"/>
    <property type="match status" value="1"/>
</dbReference>
<dbReference type="SMART" id="SM01381">
    <property type="entry name" value="7TM_GPCR_Srsx"/>
    <property type="match status" value="1"/>
</dbReference>
<dbReference type="Pfam" id="PF00001">
    <property type="entry name" value="7tm_1"/>
    <property type="match status" value="1"/>
</dbReference>
<dbReference type="Gene3D" id="1.20.1070.10">
    <property type="entry name" value="Rhodopsin 7-helix transmembrane proteins"/>
    <property type="match status" value="1"/>
</dbReference>
<dbReference type="PANTHER" id="PTHR24235:SF29">
    <property type="entry name" value="GH23382P"/>
    <property type="match status" value="1"/>
</dbReference>
<sequence length="380" mass="44027">MSKKPASFIETPVAEGIIYFCYGCIFILGLSGNTLVMAVVFMNKNMQTITNIFITNLAISDLLLCVVDVTFTPIAFYSKHWRMPNILCKIIAMTMSVAVHVSTLTSTAIAVNRFLVIRYPLLPRMQAGLCSLLIITIWLISILISIPMGVFYKTDDRKNITICKLIWPEESSKEVFALFGFLLQFIVPSFIIIYCYFNVSKILHVRCKHRCRTSHKTRAKEEVEIRRKRRTNKMLISVVIIFSACWIPFNIFWVINDVKNPTDDKTKSQYTTIFFICHLIAMSSVIYNPFIYGWMNENFKNEFRHFFKCLCRKSQFDEIERLNGRILTGNKQRDLKKIPKQQILVELKERKSEISSFPDIIESNTCQSPVNYSNDVTTSE</sequence>
<evidence type="ECO:0000256" key="9">
    <source>
        <dbReference type="SAM" id="Phobius"/>
    </source>
</evidence>
<dbReference type="PRINTS" id="PR00237">
    <property type="entry name" value="GPCRRHODOPSN"/>
</dbReference>
<comment type="subcellular location">
    <subcellularLocation>
        <location evidence="1">Membrane</location>
        <topology evidence="1">Multi-pass membrane protein</topology>
    </subcellularLocation>
</comment>
<evidence type="ECO:0000256" key="5">
    <source>
        <dbReference type="ARBA" id="ARBA00023040"/>
    </source>
</evidence>
<dbReference type="PANTHER" id="PTHR24235">
    <property type="entry name" value="NEUROPEPTIDE Y RECEPTOR"/>
    <property type="match status" value="1"/>
</dbReference>
<keyword evidence="3 9" id="KW-0812">Transmembrane</keyword>
<keyword evidence="7" id="KW-0675">Receptor</keyword>
<feature type="transmembrane region" description="Helical" evidence="9">
    <location>
        <begin position="127"/>
        <end position="152"/>
    </location>
</feature>
<evidence type="ECO:0000256" key="4">
    <source>
        <dbReference type="ARBA" id="ARBA00022989"/>
    </source>
</evidence>
<evidence type="ECO:0000259" key="10">
    <source>
        <dbReference type="PROSITE" id="PS50262"/>
    </source>
</evidence>
<dbReference type="SUPFAM" id="SSF81321">
    <property type="entry name" value="Family A G protein-coupled receptor-like"/>
    <property type="match status" value="1"/>
</dbReference>
<feature type="transmembrane region" description="Helical" evidence="9">
    <location>
        <begin position="234"/>
        <end position="253"/>
    </location>
</feature>
<dbReference type="EMBL" id="KX018970">
    <property type="protein sequence ID" value="ANO39131.1"/>
    <property type="molecule type" value="mRNA"/>
</dbReference>
<dbReference type="GO" id="GO:0042923">
    <property type="term" value="F:neuropeptide binding"/>
    <property type="evidence" value="ECO:0007669"/>
    <property type="project" value="TreeGrafter"/>
</dbReference>
<dbReference type="InterPro" id="IPR000276">
    <property type="entry name" value="GPCR_Rhodpsn"/>
</dbReference>
<dbReference type="PRINTS" id="PR01012">
    <property type="entry name" value="NRPEPTIDEYR"/>
</dbReference>
<keyword evidence="6 9" id="KW-0472">Membrane</keyword>
<dbReference type="GO" id="GO:0004983">
    <property type="term" value="F:neuropeptide Y receptor activity"/>
    <property type="evidence" value="ECO:0007669"/>
    <property type="project" value="InterPro"/>
</dbReference>
<evidence type="ECO:0000313" key="11">
    <source>
        <dbReference type="EMBL" id="ANO39131.1"/>
    </source>
</evidence>
<reference evidence="11" key="1">
    <citation type="journal article" date="2016" name="PLoS Biol.">
        <title>GPCRs Direct Germline Development and Somatic Gonad Function in Planarians.</title>
        <authorList>
            <person name="Saberi A."/>
            <person name="Jamal A."/>
            <person name="Beets I."/>
            <person name="Schoofs L."/>
            <person name="Newmark P.A."/>
        </authorList>
    </citation>
    <scope>NUCLEOTIDE SEQUENCE</scope>
</reference>
<accession>A0A193KUT3</accession>
<name>A0A193KUT3_SCHMD</name>
<organism evidence="11">
    <name type="scientific">Schmidtea mediterranea</name>
    <name type="common">Freshwater planarian flatworm</name>
    <dbReference type="NCBI Taxonomy" id="79327"/>
    <lineage>
        <taxon>Eukaryota</taxon>
        <taxon>Metazoa</taxon>
        <taxon>Spiralia</taxon>
        <taxon>Lophotrochozoa</taxon>
        <taxon>Platyhelminthes</taxon>
        <taxon>Rhabditophora</taxon>
        <taxon>Seriata</taxon>
        <taxon>Tricladida</taxon>
        <taxon>Continenticola</taxon>
        <taxon>Geoplanoidea</taxon>
        <taxon>Dugesiidae</taxon>
        <taxon>Schmidtea</taxon>
    </lineage>
</organism>
<keyword evidence="5" id="KW-0297">G-protein coupled receptor</keyword>
<evidence type="ECO:0000256" key="3">
    <source>
        <dbReference type="ARBA" id="ARBA00022692"/>
    </source>
</evidence>
<feature type="transmembrane region" description="Helical" evidence="9">
    <location>
        <begin position="53"/>
        <end position="78"/>
    </location>
</feature>
<keyword evidence="8" id="KW-0807">Transducer</keyword>
<feature type="domain" description="G-protein coupled receptors family 1 profile" evidence="10">
    <location>
        <begin position="32"/>
        <end position="292"/>
    </location>
</feature>
<evidence type="ECO:0000256" key="6">
    <source>
        <dbReference type="ARBA" id="ARBA00023136"/>
    </source>
</evidence>
<feature type="transmembrane region" description="Helical" evidence="9">
    <location>
        <begin position="273"/>
        <end position="295"/>
    </location>
</feature>
<dbReference type="AlphaFoldDB" id="A0A193KUT3"/>
<comment type="similarity">
    <text evidence="2">Belongs to the G-protein coupled receptor 1 family.</text>
</comment>
<feature type="transmembrane region" description="Helical" evidence="9">
    <location>
        <begin position="90"/>
        <end position="115"/>
    </location>
</feature>
<proteinExistence type="evidence at transcript level"/>
<keyword evidence="4 9" id="KW-1133">Transmembrane helix</keyword>
<dbReference type="InterPro" id="IPR017452">
    <property type="entry name" value="GPCR_Rhodpsn_7TM"/>
</dbReference>
<feature type="transmembrane region" description="Helical" evidence="9">
    <location>
        <begin position="175"/>
        <end position="197"/>
    </location>
</feature>
<protein>
    <submittedName>
        <fullName evidence="11">NPYR-10</fullName>
    </submittedName>
</protein>